<proteinExistence type="predicted"/>
<evidence type="ECO:0000313" key="3">
    <source>
        <dbReference type="Proteomes" id="UP000235464"/>
    </source>
</evidence>
<dbReference type="EMBL" id="LT963352">
    <property type="protein sequence ID" value="SOR76687.1"/>
    <property type="molecule type" value="Genomic_DNA"/>
</dbReference>
<evidence type="ECO:0000256" key="1">
    <source>
        <dbReference type="SAM" id="MobiDB-lite"/>
    </source>
</evidence>
<evidence type="ECO:0000313" key="2">
    <source>
        <dbReference type="EMBL" id="SOR76687.1"/>
    </source>
</evidence>
<sequence length="124" mass="11486">MLLCAGVCVALLVAALGDLGTADRVASVVGAVLSAVGLAVSLVQLFRAGGPGATAAAGARSVQAGGSIGRAVTGDRNRLSGNAPSPPGSGTAAASSTSGPPGERGVSAAGSIGEAVTGDDNTQS</sequence>
<protein>
    <submittedName>
        <fullName evidence="2">Uncharacterized protein</fullName>
    </submittedName>
</protein>
<organism evidence="2 3">
    <name type="scientific">Streptomyces chartreusis NRRL 3882</name>
    <dbReference type="NCBI Taxonomy" id="1079985"/>
    <lineage>
        <taxon>Bacteria</taxon>
        <taxon>Bacillati</taxon>
        <taxon>Actinomycetota</taxon>
        <taxon>Actinomycetes</taxon>
        <taxon>Kitasatosporales</taxon>
        <taxon>Streptomycetaceae</taxon>
        <taxon>Streptomyces</taxon>
    </lineage>
</organism>
<accession>A0A2N9B030</accession>
<name>A0A2N9B030_STRCX</name>
<dbReference type="AlphaFoldDB" id="A0A2N9B030"/>
<gene>
    <name evidence="2" type="ORF">SCNRRL3882_0170</name>
</gene>
<reference evidence="3" key="1">
    <citation type="submission" date="2017-11" db="EMBL/GenBank/DDBJ databases">
        <authorList>
            <person name="Wibberg D."/>
        </authorList>
    </citation>
    <scope>NUCLEOTIDE SEQUENCE [LARGE SCALE GENOMIC DNA]</scope>
</reference>
<keyword evidence="3" id="KW-1185">Reference proteome</keyword>
<feature type="region of interest" description="Disordered" evidence="1">
    <location>
        <begin position="67"/>
        <end position="124"/>
    </location>
</feature>
<dbReference type="Proteomes" id="UP000235464">
    <property type="component" value="Chromosome I"/>
</dbReference>
<feature type="compositionally biased region" description="Low complexity" evidence="1">
    <location>
        <begin position="88"/>
        <end position="101"/>
    </location>
</feature>